<feature type="domain" description="Reverse transcriptase" evidence="2">
    <location>
        <begin position="64"/>
        <end position="292"/>
    </location>
</feature>
<dbReference type="InterPro" id="IPR030931">
    <property type="entry name" value="Group_II_RT_mat"/>
</dbReference>
<evidence type="ECO:0000259" key="2">
    <source>
        <dbReference type="PROSITE" id="PS50878"/>
    </source>
</evidence>
<sequence length="432" mass="49008">MNTSKQQEGGVKPRVWYSLYDRLLHADALNAAFKKVKSSNGAPGVDGQSCKDFALNQTEEIAELLTELRTKTYRPSPVKRVELIKEGGGIRLIGIPTVRDRVVQQVLKMAIEPIFEPQFHDGSYGYRPKRSAQKAVAHAIDLMRERGLEQVVDMDLSKCFDQLDHDLILKAVKRSITDGSILALIRMFLESGVMKYGELSPTETGSPQGGVISPLLANIYLNDFDQTMKSRGHKVVRYADDILIFKGSRKGAEHALKVASEVLEKELKLTVNQRKTHLANLDEGVAFLSFVIYPSYTLIKEGKVDGLKAKLKLATRRNTPVNLEKVIRDINPILRGFVNYFKLANCKTVLQNVMSWLRRRLRAIQMKLWKKPAKLHRRLRQLGYKGEFKRIKMASWKNAACQQAHMAMPNAWFKEQGLYHPPQLETGQLTLI</sequence>
<evidence type="ECO:0000313" key="4">
    <source>
        <dbReference type="Proteomes" id="UP000346198"/>
    </source>
</evidence>
<dbReference type="NCBIfam" id="TIGR04416">
    <property type="entry name" value="group_II_RT_mat"/>
    <property type="match status" value="1"/>
</dbReference>
<dbReference type="InterPro" id="IPR000477">
    <property type="entry name" value="RT_dom"/>
</dbReference>
<dbReference type="RefSeq" id="WP_136061871.1">
    <property type="nucleotide sequence ID" value="NZ_CAAHFH010000001.1"/>
</dbReference>
<accession>A0A6C2UME7</accession>
<dbReference type="Pfam" id="PF08388">
    <property type="entry name" value="GIIM"/>
    <property type="match status" value="1"/>
</dbReference>
<dbReference type="InterPro" id="IPR051083">
    <property type="entry name" value="GrpII_Intron_Splice-Mob/Def"/>
</dbReference>
<dbReference type="InterPro" id="IPR043502">
    <property type="entry name" value="DNA/RNA_pol_sf"/>
</dbReference>
<dbReference type="Pfam" id="PF00078">
    <property type="entry name" value="RVT_1"/>
    <property type="match status" value="1"/>
</dbReference>
<comment type="similarity">
    <text evidence="1">Belongs to the bacterial reverse transcriptase family.</text>
</comment>
<dbReference type="InterPro" id="IPR013597">
    <property type="entry name" value="Mat_intron_G2"/>
</dbReference>
<dbReference type="SUPFAM" id="SSF56672">
    <property type="entry name" value="DNA/RNA polymerases"/>
    <property type="match status" value="1"/>
</dbReference>
<reference evidence="3 4" key="1">
    <citation type="submission" date="2019-04" db="EMBL/GenBank/DDBJ databases">
        <authorList>
            <person name="Van Vliet M D."/>
        </authorList>
    </citation>
    <scope>NUCLEOTIDE SEQUENCE [LARGE SCALE GENOMIC DNA]</scope>
    <source>
        <strain evidence="3 4">F21</strain>
    </source>
</reference>
<organism evidence="3 4">
    <name type="scientific">Pontiella sulfatireligans</name>
    <dbReference type="NCBI Taxonomy" id="2750658"/>
    <lineage>
        <taxon>Bacteria</taxon>
        <taxon>Pseudomonadati</taxon>
        <taxon>Kiritimatiellota</taxon>
        <taxon>Kiritimatiellia</taxon>
        <taxon>Kiritimatiellales</taxon>
        <taxon>Pontiellaceae</taxon>
        <taxon>Pontiella</taxon>
    </lineage>
</organism>
<dbReference type="EMBL" id="CAAHFH010000001">
    <property type="protein sequence ID" value="VGO20451.1"/>
    <property type="molecule type" value="Genomic_DNA"/>
</dbReference>
<proteinExistence type="inferred from homology"/>
<dbReference type="Gene3D" id="3.30.70.270">
    <property type="match status" value="1"/>
</dbReference>
<dbReference type="AlphaFoldDB" id="A0A6C2UME7"/>
<protein>
    <submittedName>
        <fullName evidence="3">Group II intron-encoded protein LtrA</fullName>
    </submittedName>
</protein>
<dbReference type="CDD" id="cd01651">
    <property type="entry name" value="RT_G2_intron"/>
    <property type="match status" value="1"/>
</dbReference>
<dbReference type="Proteomes" id="UP000346198">
    <property type="component" value="Unassembled WGS sequence"/>
</dbReference>
<gene>
    <name evidence="3" type="primary">ltrA_3</name>
    <name evidence="3" type="ORF">SCARR_02514</name>
</gene>
<evidence type="ECO:0000256" key="1">
    <source>
        <dbReference type="ARBA" id="ARBA00034120"/>
    </source>
</evidence>
<dbReference type="PROSITE" id="PS50878">
    <property type="entry name" value="RT_POL"/>
    <property type="match status" value="1"/>
</dbReference>
<name>A0A6C2UME7_9BACT</name>
<evidence type="ECO:0000313" key="3">
    <source>
        <dbReference type="EMBL" id="VGO20451.1"/>
    </source>
</evidence>
<dbReference type="PANTHER" id="PTHR34047:SF8">
    <property type="entry name" value="PROTEIN YKFC"/>
    <property type="match status" value="1"/>
</dbReference>
<keyword evidence="4" id="KW-1185">Reference proteome</keyword>
<dbReference type="PANTHER" id="PTHR34047">
    <property type="entry name" value="NUCLEAR INTRON MATURASE 1, MITOCHONDRIAL-RELATED"/>
    <property type="match status" value="1"/>
</dbReference>
<dbReference type="InterPro" id="IPR043128">
    <property type="entry name" value="Rev_trsase/Diguanyl_cyclase"/>
</dbReference>